<reference evidence="2 3" key="1">
    <citation type="submission" date="2016-10" db="EMBL/GenBank/DDBJ databases">
        <authorList>
            <person name="de Groot N.N."/>
        </authorList>
    </citation>
    <scope>NUCLEOTIDE SEQUENCE [LARGE SCALE GENOMIC DNA]</scope>
    <source>
        <strain evidence="2 3">DSM 23142</strain>
    </source>
</reference>
<dbReference type="InterPro" id="IPR001173">
    <property type="entry name" value="Glyco_trans_2-like"/>
</dbReference>
<keyword evidence="3" id="KW-1185">Reference proteome</keyword>
<evidence type="ECO:0000259" key="1">
    <source>
        <dbReference type="Pfam" id="PF00535"/>
    </source>
</evidence>
<dbReference type="CDD" id="cd00761">
    <property type="entry name" value="Glyco_tranf_GTA_type"/>
    <property type="match status" value="1"/>
</dbReference>
<dbReference type="InterPro" id="IPR050834">
    <property type="entry name" value="Glycosyltransf_2"/>
</dbReference>
<evidence type="ECO:0000313" key="3">
    <source>
        <dbReference type="Proteomes" id="UP000199009"/>
    </source>
</evidence>
<dbReference type="RefSeq" id="WP_091492821.1">
    <property type="nucleotide sequence ID" value="NZ_LT629692.1"/>
</dbReference>
<accession>A0A1G8DV46</accession>
<dbReference type="AlphaFoldDB" id="A0A1G8DV46"/>
<dbReference type="Pfam" id="PF00535">
    <property type="entry name" value="Glycos_transf_2"/>
    <property type="match status" value="1"/>
</dbReference>
<sequence>MSRDLAVAPATRVRTWTGYAESHAMSGRMLRLAARLAPSPLRPIARIPAPRLAPRARPLVSVVIPCYNYARFLPAAVRSAVLQEGVEVEVLVVDDVSTDDSLEVARRLAAEYPSVRVLARAENGGHVRAFNTGWAAASGAYIVKLDADDLLAAGSLARAAALLESCPGVGLVYGHPRHFESAEPPAGRTTDVRWTVWRGRDWLAERCRLGVSAITNPEMVLRSSVLAEIGPMDPAVPYAPDMEIAMRVAAVSDVGWVGGADQALHREHGGSMSETDGSGTLVDLEARADAFASVFRRVGDRVPGASALHDDARRALARDALRFASAAHDRGHPRGGDDELLSFAARIWPAAREWSSFQRVERDAASGPAARVAALARRAARRARQDVSYARWVVSGV</sequence>
<dbReference type="InterPro" id="IPR029044">
    <property type="entry name" value="Nucleotide-diphossugar_trans"/>
</dbReference>
<dbReference type="OrthoDB" id="4529776at2"/>
<dbReference type="Gene3D" id="3.90.550.10">
    <property type="entry name" value="Spore Coat Polysaccharide Biosynthesis Protein SpsA, Chain A"/>
    <property type="match status" value="1"/>
</dbReference>
<dbReference type="PANTHER" id="PTHR43685:SF2">
    <property type="entry name" value="GLYCOSYLTRANSFERASE 2-LIKE DOMAIN-CONTAINING PROTEIN"/>
    <property type="match status" value="1"/>
</dbReference>
<dbReference type="PANTHER" id="PTHR43685">
    <property type="entry name" value="GLYCOSYLTRANSFERASE"/>
    <property type="match status" value="1"/>
</dbReference>
<dbReference type="SUPFAM" id="SSF53448">
    <property type="entry name" value="Nucleotide-diphospho-sugar transferases"/>
    <property type="match status" value="1"/>
</dbReference>
<keyword evidence="2" id="KW-0808">Transferase</keyword>
<dbReference type="STRING" id="370764.SAMN04489810_3452"/>
<dbReference type="EMBL" id="LT629692">
    <property type="protein sequence ID" value="SDH61330.1"/>
    <property type="molecule type" value="Genomic_DNA"/>
</dbReference>
<proteinExistence type="predicted"/>
<dbReference type="GO" id="GO:0016740">
    <property type="term" value="F:transferase activity"/>
    <property type="evidence" value="ECO:0007669"/>
    <property type="project" value="UniProtKB-KW"/>
</dbReference>
<organism evidence="2 3">
    <name type="scientific">Microbacterium pygmaeum</name>
    <dbReference type="NCBI Taxonomy" id="370764"/>
    <lineage>
        <taxon>Bacteria</taxon>
        <taxon>Bacillati</taxon>
        <taxon>Actinomycetota</taxon>
        <taxon>Actinomycetes</taxon>
        <taxon>Micrococcales</taxon>
        <taxon>Microbacteriaceae</taxon>
        <taxon>Microbacterium</taxon>
    </lineage>
</organism>
<dbReference type="Proteomes" id="UP000199009">
    <property type="component" value="Chromosome I"/>
</dbReference>
<name>A0A1G8DV46_9MICO</name>
<feature type="domain" description="Glycosyltransferase 2-like" evidence="1">
    <location>
        <begin position="61"/>
        <end position="180"/>
    </location>
</feature>
<gene>
    <name evidence="2" type="ORF">SAMN04489810_3452</name>
</gene>
<evidence type="ECO:0000313" key="2">
    <source>
        <dbReference type="EMBL" id="SDH61330.1"/>
    </source>
</evidence>
<protein>
    <submittedName>
        <fullName evidence="2">Glycosyl transferase family 2</fullName>
    </submittedName>
</protein>